<evidence type="ECO:0000313" key="4">
    <source>
        <dbReference type="EMBL" id="MBP2189025.1"/>
    </source>
</evidence>
<dbReference type="Pfam" id="PF01740">
    <property type="entry name" value="STAS"/>
    <property type="match status" value="1"/>
</dbReference>
<evidence type="ECO:0000256" key="2">
    <source>
        <dbReference type="RuleBase" id="RU003749"/>
    </source>
</evidence>
<dbReference type="NCBIfam" id="TIGR00377">
    <property type="entry name" value="ant_ant_sig"/>
    <property type="match status" value="1"/>
</dbReference>
<gene>
    <name evidence="4" type="ORF">BJ987_001926</name>
</gene>
<protein>
    <recommendedName>
        <fullName evidence="2">Anti-sigma factor antagonist</fullName>
    </recommendedName>
</protein>
<dbReference type="PROSITE" id="PS50801">
    <property type="entry name" value="STAS"/>
    <property type="match status" value="1"/>
</dbReference>
<dbReference type="InterPro" id="IPR003658">
    <property type="entry name" value="Anti-sigma_ant"/>
</dbReference>
<dbReference type="EMBL" id="JAGGMR010000001">
    <property type="protein sequence ID" value="MBP2189025.1"/>
    <property type="molecule type" value="Genomic_DNA"/>
</dbReference>
<sequence length="123" mass="13226">MSELEQEPAAPTFRVEHRMVGDAAVVAVYGEIDGETAELLAAAVREGLQRTRVPFCVLDLTDVDYLGGAGLKALAASNGEAENRREPLRVVVDSNRPVIRPIEITGLEEVLALYHSVEEALAG</sequence>
<reference evidence="4 5" key="1">
    <citation type="submission" date="2021-03" db="EMBL/GenBank/DDBJ databases">
        <title>Sequencing the genomes of 1000 actinobacteria strains.</title>
        <authorList>
            <person name="Klenk H.-P."/>
        </authorList>
    </citation>
    <scope>NUCLEOTIDE SEQUENCE [LARGE SCALE GENOMIC DNA]</scope>
    <source>
        <strain evidence="4 5">DSM 45516</strain>
    </source>
</reference>
<dbReference type="RefSeq" id="WP_209887087.1">
    <property type="nucleotide sequence ID" value="NZ_JAGGMR010000001.1"/>
</dbReference>
<comment type="similarity">
    <text evidence="1 2">Belongs to the anti-sigma-factor antagonist family.</text>
</comment>
<dbReference type="PANTHER" id="PTHR33495:SF2">
    <property type="entry name" value="ANTI-SIGMA FACTOR ANTAGONIST TM_1081-RELATED"/>
    <property type="match status" value="1"/>
</dbReference>
<evidence type="ECO:0000313" key="5">
    <source>
        <dbReference type="Proteomes" id="UP001519325"/>
    </source>
</evidence>
<dbReference type="InterPro" id="IPR036513">
    <property type="entry name" value="STAS_dom_sf"/>
</dbReference>
<dbReference type="InterPro" id="IPR002645">
    <property type="entry name" value="STAS_dom"/>
</dbReference>
<dbReference type="PANTHER" id="PTHR33495">
    <property type="entry name" value="ANTI-SIGMA FACTOR ANTAGONIST TM_1081-RELATED-RELATED"/>
    <property type="match status" value="1"/>
</dbReference>
<keyword evidence="5" id="KW-1185">Reference proteome</keyword>
<dbReference type="Gene3D" id="3.30.750.24">
    <property type="entry name" value="STAS domain"/>
    <property type="match status" value="1"/>
</dbReference>
<evidence type="ECO:0000259" key="3">
    <source>
        <dbReference type="PROSITE" id="PS50801"/>
    </source>
</evidence>
<dbReference type="Proteomes" id="UP001519325">
    <property type="component" value="Unassembled WGS sequence"/>
</dbReference>
<accession>A0ABS4QBF8</accession>
<dbReference type="CDD" id="cd07043">
    <property type="entry name" value="STAS_anti-anti-sigma_factors"/>
    <property type="match status" value="1"/>
</dbReference>
<evidence type="ECO:0000256" key="1">
    <source>
        <dbReference type="ARBA" id="ARBA00009013"/>
    </source>
</evidence>
<organism evidence="4 5">
    <name type="scientific">Nocardia goodfellowii</name>
    <dbReference type="NCBI Taxonomy" id="882446"/>
    <lineage>
        <taxon>Bacteria</taxon>
        <taxon>Bacillati</taxon>
        <taxon>Actinomycetota</taxon>
        <taxon>Actinomycetes</taxon>
        <taxon>Mycobacteriales</taxon>
        <taxon>Nocardiaceae</taxon>
        <taxon>Nocardia</taxon>
    </lineage>
</organism>
<name>A0ABS4QBF8_9NOCA</name>
<feature type="domain" description="STAS" evidence="3">
    <location>
        <begin position="13"/>
        <end position="123"/>
    </location>
</feature>
<dbReference type="SUPFAM" id="SSF52091">
    <property type="entry name" value="SpoIIaa-like"/>
    <property type="match status" value="1"/>
</dbReference>
<proteinExistence type="inferred from homology"/>
<comment type="caution">
    <text evidence="4">The sequence shown here is derived from an EMBL/GenBank/DDBJ whole genome shotgun (WGS) entry which is preliminary data.</text>
</comment>